<feature type="transmembrane region" description="Helical" evidence="1">
    <location>
        <begin position="38"/>
        <end position="59"/>
    </location>
</feature>
<keyword evidence="1" id="KW-0472">Membrane</keyword>
<feature type="transmembrane region" description="Helical" evidence="1">
    <location>
        <begin position="71"/>
        <end position="92"/>
    </location>
</feature>
<protein>
    <submittedName>
        <fullName evidence="2">Uncharacterized protein</fullName>
    </submittedName>
</protein>
<proteinExistence type="predicted"/>
<accession>Q1ATA0</accession>
<feature type="transmembrane region" description="Helical" evidence="1">
    <location>
        <begin position="112"/>
        <end position="131"/>
    </location>
</feature>
<sequence>MGLWERAGRLTAALCAFGAGALLGLGAAIPPGASRAGLALYLLGDCGVVLAGIAAAGLCRTMGERRALGQAGVLGGVLGGLAALLGVVAALYDGMWLLAGPGMYGQTLMPTPTVLSQVPFLAVWGALLLLGAEALRGGSLGRWRWFPLALALLSFPTPAILSGLLTSGEGLGIRALGAPLLLPAAGWVVLGLLLWSGRGAATRPSPASPPGESAERG</sequence>
<reference evidence="2 3" key="1">
    <citation type="submission" date="2006-06" db="EMBL/GenBank/DDBJ databases">
        <title>Complete sequence of Rubrobacter xylanophilus DSM 9941.</title>
        <authorList>
            <consortium name="US DOE Joint Genome Institute"/>
            <person name="Copeland A."/>
            <person name="Lucas S."/>
            <person name="Lapidus A."/>
            <person name="Barry K."/>
            <person name="Detter J.C."/>
            <person name="Glavina del Rio T."/>
            <person name="Hammon N."/>
            <person name="Israni S."/>
            <person name="Dalin E."/>
            <person name="Tice H."/>
            <person name="Pitluck S."/>
            <person name="Munk A.C."/>
            <person name="Brettin T."/>
            <person name="Bruce D."/>
            <person name="Han C."/>
            <person name="Tapia R."/>
            <person name="Gilna P."/>
            <person name="Schmutz J."/>
            <person name="Larimer F."/>
            <person name="Land M."/>
            <person name="Hauser L."/>
            <person name="Kyrpides N."/>
            <person name="Lykidis A."/>
            <person name="da Costa M.S."/>
            <person name="Rainey F.A."/>
            <person name="Empadinhas N."/>
            <person name="Jolivet E."/>
            <person name="Battista J.R."/>
            <person name="Richardson P."/>
        </authorList>
    </citation>
    <scope>NUCLEOTIDE SEQUENCE [LARGE SCALE GENOMIC DNA]</scope>
    <source>
        <strain evidence="3">DSM 9941 / NBRC 16129 / PRD-1</strain>
    </source>
</reference>
<evidence type="ECO:0000313" key="3">
    <source>
        <dbReference type="Proteomes" id="UP000006637"/>
    </source>
</evidence>
<evidence type="ECO:0000256" key="1">
    <source>
        <dbReference type="SAM" id="Phobius"/>
    </source>
</evidence>
<dbReference type="KEGG" id="rxy:Rxyl_2451"/>
<dbReference type="AlphaFoldDB" id="Q1ATA0"/>
<dbReference type="HOGENOM" id="CLU_1271510_0_0_11"/>
<feature type="transmembrane region" description="Helical" evidence="1">
    <location>
        <begin position="143"/>
        <end position="165"/>
    </location>
</feature>
<evidence type="ECO:0000313" key="2">
    <source>
        <dbReference type="EMBL" id="ABG05378.1"/>
    </source>
</evidence>
<dbReference type="Proteomes" id="UP000006637">
    <property type="component" value="Chromosome"/>
</dbReference>
<gene>
    <name evidence="2" type="ordered locus">Rxyl_2451</name>
</gene>
<feature type="transmembrane region" description="Helical" evidence="1">
    <location>
        <begin position="171"/>
        <end position="195"/>
    </location>
</feature>
<dbReference type="EMBL" id="CP000386">
    <property type="protein sequence ID" value="ABG05378.1"/>
    <property type="molecule type" value="Genomic_DNA"/>
</dbReference>
<name>Q1ATA0_RUBXD</name>
<organism evidence="2 3">
    <name type="scientific">Rubrobacter xylanophilus (strain DSM 9941 / JCM 11954 / NBRC 16129 / PRD-1)</name>
    <dbReference type="NCBI Taxonomy" id="266117"/>
    <lineage>
        <taxon>Bacteria</taxon>
        <taxon>Bacillati</taxon>
        <taxon>Actinomycetota</taxon>
        <taxon>Rubrobacteria</taxon>
        <taxon>Rubrobacterales</taxon>
        <taxon>Rubrobacteraceae</taxon>
        <taxon>Rubrobacter</taxon>
    </lineage>
</organism>
<keyword evidence="3" id="KW-1185">Reference proteome</keyword>
<keyword evidence="1" id="KW-0812">Transmembrane</keyword>
<keyword evidence="1" id="KW-1133">Transmembrane helix</keyword>
<dbReference type="RefSeq" id="WP_011565391.1">
    <property type="nucleotide sequence ID" value="NC_008148.1"/>
</dbReference>